<evidence type="ECO:0000256" key="1">
    <source>
        <dbReference type="SAM" id="Phobius"/>
    </source>
</evidence>
<feature type="transmembrane region" description="Helical" evidence="1">
    <location>
        <begin position="166"/>
        <end position="185"/>
    </location>
</feature>
<dbReference type="AlphaFoldDB" id="A0A944C8P9"/>
<keyword evidence="1" id="KW-0812">Transmembrane</keyword>
<name>A0A944C8P9_9HYPH</name>
<feature type="transmembrane region" description="Helical" evidence="1">
    <location>
        <begin position="114"/>
        <end position="132"/>
    </location>
</feature>
<evidence type="ECO:0000313" key="3">
    <source>
        <dbReference type="EMBL" id="MBS8258914.1"/>
    </source>
</evidence>
<dbReference type="SUPFAM" id="SSF103481">
    <property type="entry name" value="Multidrug resistance efflux transporter EmrE"/>
    <property type="match status" value="2"/>
</dbReference>
<reference evidence="3" key="1">
    <citation type="submission" date="2018-08" db="EMBL/GenBank/DDBJ databases">
        <authorList>
            <person name="Jin W."/>
            <person name="Wang H."/>
            <person name="Yang Y."/>
            <person name="Li M."/>
            <person name="Liu J."/>
        </authorList>
    </citation>
    <scope>NUCLEOTIDE SEQUENCE</scope>
    <source>
        <strain evidence="3">AESS21</strain>
    </source>
</reference>
<feature type="transmembrane region" description="Helical" evidence="1">
    <location>
        <begin position="229"/>
        <end position="245"/>
    </location>
</feature>
<dbReference type="PANTHER" id="PTHR22911:SF135">
    <property type="entry name" value="BLR4310 PROTEIN"/>
    <property type="match status" value="1"/>
</dbReference>
<feature type="domain" description="EamA" evidence="2">
    <location>
        <begin position="138"/>
        <end position="262"/>
    </location>
</feature>
<dbReference type="GO" id="GO:0016020">
    <property type="term" value="C:membrane"/>
    <property type="evidence" value="ECO:0007669"/>
    <property type="project" value="InterPro"/>
</dbReference>
<dbReference type="InterPro" id="IPR000620">
    <property type="entry name" value="EamA_dom"/>
</dbReference>
<organism evidence="3 4">
    <name type="scientific">Roseibium polysiphoniae</name>
    <dbReference type="NCBI Taxonomy" id="2571221"/>
    <lineage>
        <taxon>Bacteria</taxon>
        <taxon>Pseudomonadati</taxon>
        <taxon>Pseudomonadota</taxon>
        <taxon>Alphaproteobacteria</taxon>
        <taxon>Hyphomicrobiales</taxon>
        <taxon>Stappiaceae</taxon>
        <taxon>Roseibium</taxon>
    </lineage>
</organism>
<dbReference type="EMBL" id="QTKU01000001">
    <property type="protein sequence ID" value="MBS8258914.1"/>
    <property type="molecule type" value="Genomic_DNA"/>
</dbReference>
<dbReference type="PANTHER" id="PTHR22911">
    <property type="entry name" value="ACYL-MALONYL CONDENSING ENZYME-RELATED"/>
    <property type="match status" value="1"/>
</dbReference>
<dbReference type="InterPro" id="IPR037185">
    <property type="entry name" value="EmrE-like"/>
</dbReference>
<dbReference type="Proteomes" id="UP000705379">
    <property type="component" value="Unassembled WGS sequence"/>
</dbReference>
<feature type="transmembrane region" description="Helical" evidence="1">
    <location>
        <begin position="28"/>
        <end position="49"/>
    </location>
</feature>
<keyword evidence="1" id="KW-0472">Membrane</keyword>
<dbReference type="Pfam" id="PF00892">
    <property type="entry name" value="EamA"/>
    <property type="match status" value="2"/>
</dbReference>
<keyword evidence="1" id="KW-1133">Transmembrane helix</keyword>
<evidence type="ECO:0000313" key="4">
    <source>
        <dbReference type="Proteomes" id="UP000705379"/>
    </source>
</evidence>
<feature type="transmembrane region" description="Helical" evidence="1">
    <location>
        <begin position="197"/>
        <end position="217"/>
    </location>
</feature>
<feature type="transmembrane region" description="Helical" evidence="1">
    <location>
        <begin position="89"/>
        <end position="107"/>
    </location>
</feature>
<reference evidence="3" key="2">
    <citation type="journal article" date="2021" name="Microorganisms">
        <title>Bacterial Dimethylsulfoniopropionate Biosynthesis in the East China Sea.</title>
        <authorList>
            <person name="Liu J."/>
            <person name="Zhang Y."/>
            <person name="Liu J."/>
            <person name="Zhong H."/>
            <person name="Williams B.T."/>
            <person name="Zheng Y."/>
            <person name="Curson A.R.J."/>
            <person name="Sun C."/>
            <person name="Sun H."/>
            <person name="Song D."/>
            <person name="Wagner Mackenzie B."/>
            <person name="Bermejo Martinez A."/>
            <person name="Todd J.D."/>
            <person name="Zhang X.H."/>
        </authorList>
    </citation>
    <scope>NUCLEOTIDE SEQUENCE</scope>
    <source>
        <strain evidence="3">AESS21</strain>
    </source>
</reference>
<feature type="transmembrane region" description="Helical" evidence="1">
    <location>
        <begin position="138"/>
        <end position="154"/>
    </location>
</feature>
<feature type="transmembrane region" description="Helical" evidence="1">
    <location>
        <begin position="61"/>
        <end position="83"/>
    </location>
</feature>
<feature type="transmembrane region" description="Helical" evidence="1">
    <location>
        <begin position="251"/>
        <end position="269"/>
    </location>
</feature>
<comment type="caution">
    <text evidence="3">The sequence shown here is derived from an EMBL/GenBank/DDBJ whole genome shotgun (WGS) entry which is preliminary data.</text>
</comment>
<feature type="domain" description="EamA" evidence="2">
    <location>
        <begin position="3"/>
        <end position="128"/>
    </location>
</feature>
<proteinExistence type="predicted"/>
<gene>
    <name evidence="3" type="ORF">DYI23_01675</name>
</gene>
<sequence length="277" mass="29911">MLVANAAFLLNDTLVKFSSDNLPLGQMIFVRGAICIVLLAIVCQVTGVFRSARLLIHPMVLLRTLAEVCATLLYLTALMRMPIANATSILQALPLVVTAAAAIFLKAPVGWRRWTAIGVGLTGVMLIIRPGFEGFDAWALVALAGVMFMAVRDLSTRQMPEEIPTYGVSLMTAMGVTIMGAGLSVSESWQPMVLQDYLSLSGAAGFILFGYIFIILAMRSGDISVVAPFRYSAVLWALAIGFLVWGEVPDAMTIVGTTIIILTGIYSFWRERRLSAG</sequence>
<accession>A0A944C8P9</accession>
<protein>
    <submittedName>
        <fullName evidence="3">DMT family transporter</fullName>
    </submittedName>
</protein>
<evidence type="ECO:0000259" key="2">
    <source>
        <dbReference type="Pfam" id="PF00892"/>
    </source>
</evidence>